<dbReference type="InParanoid" id="A0A7J7DIQ1"/>
<evidence type="ECO:0000313" key="2">
    <source>
        <dbReference type="EMBL" id="KAF5746169.1"/>
    </source>
</evidence>
<reference evidence="2 3" key="1">
    <citation type="journal article" date="2020" name="Nat. Commun.">
        <title>Genome of Tripterygium wilfordii and identification of cytochrome P450 involved in triptolide biosynthesis.</title>
        <authorList>
            <person name="Tu L."/>
            <person name="Su P."/>
            <person name="Zhang Z."/>
            <person name="Gao L."/>
            <person name="Wang J."/>
            <person name="Hu T."/>
            <person name="Zhou J."/>
            <person name="Zhang Y."/>
            <person name="Zhao Y."/>
            <person name="Liu Y."/>
            <person name="Song Y."/>
            <person name="Tong Y."/>
            <person name="Lu Y."/>
            <person name="Yang J."/>
            <person name="Xu C."/>
            <person name="Jia M."/>
            <person name="Peters R.J."/>
            <person name="Huang L."/>
            <person name="Gao W."/>
        </authorList>
    </citation>
    <scope>NUCLEOTIDE SEQUENCE [LARGE SCALE GENOMIC DNA]</scope>
    <source>
        <strain evidence="3">cv. XIE 37</strain>
        <tissue evidence="2">Leaf</tissue>
    </source>
</reference>
<keyword evidence="1" id="KW-0812">Transmembrane</keyword>
<name>A0A7J7DIQ1_TRIWF</name>
<keyword evidence="1" id="KW-0472">Membrane</keyword>
<dbReference type="AlphaFoldDB" id="A0A7J7DIQ1"/>
<accession>A0A7J7DIQ1</accession>
<proteinExistence type="predicted"/>
<dbReference type="PANTHER" id="PTHR34947:SF3">
    <property type="entry name" value="TRANSMEMBRANE PROTEIN"/>
    <property type="match status" value="1"/>
</dbReference>
<dbReference type="EMBL" id="JAAARO010000006">
    <property type="protein sequence ID" value="KAF5746169.1"/>
    <property type="molecule type" value="Genomic_DNA"/>
</dbReference>
<feature type="transmembrane region" description="Helical" evidence="1">
    <location>
        <begin position="21"/>
        <end position="39"/>
    </location>
</feature>
<evidence type="ECO:0000313" key="3">
    <source>
        <dbReference type="Proteomes" id="UP000593562"/>
    </source>
</evidence>
<evidence type="ECO:0000256" key="1">
    <source>
        <dbReference type="SAM" id="Phobius"/>
    </source>
</evidence>
<protein>
    <submittedName>
        <fullName evidence="2">Uncharacterized protein</fullName>
    </submittedName>
</protein>
<dbReference type="Proteomes" id="UP000593562">
    <property type="component" value="Unassembled WGS sequence"/>
</dbReference>
<dbReference type="OrthoDB" id="1727102at2759"/>
<keyword evidence="3" id="KW-1185">Reference proteome</keyword>
<gene>
    <name evidence="2" type="ORF">HS088_TW06G00335</name>
</gene>
<organism evidence="2 3">
    <name type="scientific">Tripterygium wilfordii</name>
    <name type="common">Thunder God vine</name>
    <dbReference type="NCBI Taxonomy" id="458696"/>
    <lineage>
        <taxon>Eukaryota</taxon>
        <taxon>Viridiplantae</taxon>
        <taxon>Streptophyta</taxon>
        <taxon>Embryophyta</taxon>
        <taxon>Tracheophyta</taxon>
        <taxon>Spermatophyta</taxon>
        <taxon>Magnoliopsida</taxon>
        <taxon>eudicotyledons</taxon>
        <taxon>Gunneridae</taxon>
        <taxon>Pentapetalae</taxon>
        <taxon>rosids</taxon>
        <taxon>fabids</taxon>
        <taxon>Celastrales</taxon>
        <taxon>Celastraceae</taxon>
        <taxon>Tripterygium</taxon>
    </lineage>
</organism>
<sequence length="181" mass="20813">MESVKQQRITQSSTLKLATKSLLAVSFFSILLPVSLHYSNFQFFTRTIQLFSCNNDKNYMFLLCNGILVLIVKNAGLMDAKKNREDRSELQEMKAASVAYEAKGGVQEEQHVEEKSLIIVEESKCARSMMIEEEIKEQRNEIVVIDHEDDEDGFGSLTAEELNKKCDEFIRKMKEEIKFEA</sequence>
<keyword evidence="1" id="KW-1133">Transmembrane helix</keyword>
<feature type="transmembrane region" description="Helical" evidence="1">
    <location>
        <begin position="59"/>
        <end position="77"/>
    </location>
</feature>
<dbReference type="PANTHER" id="PTHR34947">
    <property type="entry name" value="TRANSMEMBRANE PROTEIN"/>
    <property type="match status" value="1"/>
</dbReference>
<comment type="caution">
    <text evidence="2">The sequence shown here is derived from an EMBL/GenBank/DDBJ whole genome shotgun (WGS) entry which is preliminary data.</text>
</comment>